<keyword evidence="4" id="KW-0813">Transport</keyword>
<gene>
    <name evidence="8" type="ORF">OVA965_LOCUS37782</name>
    <name evidence="9" type="ORF">TMI583_LOCUS38895</name>
</gene>
<dbReference type="Proteomes" id="UP000677228">
    <property type="component" value="Unassembled WGS sequence"/>
</dbReference>
<dbReference type="EMBL" id="CAJOBA010058406">
    <property type="protein sequence ID" value="CAF4307733.1"/>
    <property type="molecule type" value="Genomic_DNA"/>
</dbReference>
<keyword evidence="5 7" id="KW-1133">Transmembrane helix</keyword>
<dbReference type="GO" id="GO:0022857">
    <property type="term" value="F:transmembrane transporter activity"/>
    <property type="evidence" value="ECO:0007669"/>
    <property type="project" value="InterPro"/>
</dbReference>
<keyword evidence="3 7" id="KW-0812">Transmembrane</keyword>
<dbReference type="InterPro" id="IPR036259">
    <property type="entry name" value="MFS_trans_sf"/>
</dbReference>
<evidence type="ECO:0000256" key="7">
    <source>
        <dbReference type="SAM" id="Phobius"/>
    </source>
</evidence>
<protein>
    <submittedName>
        <fullName evidence="8">Uncharacterized protein</fullName>
    </submittedName>
</protein>
<evidence type="ECO:0000256" key="6">
    <source>
        <dbReference type="ARBA" id="ARBA00023136"/>
    </source>
</evidence>
<feature type="transmembrane region" description="Helical" evidence="7">
    <location>
        <begin position="24"/>
        <end position="47"/>
    </location>
</feature>
<accession>A0A8S2FNC7</accession>
<dbReference type="EMBL" id="CAJNOK010036280">
    <property type="protein sequence ID" value="CAF1520930.1"/>
    <property type="molecule type" value="Genomic_DNA"/>
</dbReference>
<keyword evidence="4" id="KW-0653">Protein transport</keyword>
<comment type="similarity">
    <text evidence="2">Belongs to the major facilitator superfamily. Proton-dependent oligopeptide transporter (POT/PTR) (TC 2.A.17) family.</text>
</comment>
<sequence length="233" mass="26426">MKVPSLGIDRGMPPITTYYELIELFQWLSLGDQVIIIFIIIFLNSFVYPRVSIKIETRFIIGMVCATLAMCSSGLVEIFRVQSCVDKEPVTQVIGNQTYDASNLTIFLQFPQYIAIGVSEVFTSIASLEFAYLTAPRSAKSLIMSLRFCSHGISSFLSSGYLNLFISNPKESKQCELNGSLYFYILAGIQILFIFIIIWLNKKFNIFRILPQKFRNDYFSATDSISRSNETDA</sequence>
<evidence type="ECO:0000256" key="3">
    <source>
        <dbReference type="ARBA" id="ARBA00022692"/>
    </source>
</evidence>
<dbReference type="PANTHER" id="PTHR11654">
    <property type="entry name" value="OLIGOPEPTIDE TRANSPORTER-RELATED"/>
    <property type="match status" value="1"/>
</dbReference>
<organism evidence="8 10">
    <name type="scientific">Didymodactylos carnosus</name>
    <dbReference type="NCBI Taxonomy" id="1234261"/>
    <lineage>
        <taxon>Eukaryota</taxon>
        <taxon>Metazoa</taxon>
        <taxon>Spiralia</taxon>
        <taxon>Gnathifera</taxon>
        <taxon>Rotifera</taxon>
        <taxon>Eurotatoria</taxon>
        <taxon>Bdelloidea</taxon>
        <taxon>Philodinida</taxon>
        <taxon>Philodinidae</taxon>
        <taxon>Didymodactylos</taxon>
    </lineage>
</organism>
<feature type="transmembrane region" description="Helical" evidence="7">
    <location>
        <begin position="181"/>
        <end position="200"/>
    </location>
</feature>
<evidence type="ECO:0000256" key="1">
    <source>
        <dbReference type="ARBA" id="ARBA00004141"/>
    </source>
</evidence>
<feature type="transmembrane region" description="Helical" evidence="7">
    <location>
        <begin position="113"/>
        <end position="133"/>
    </location>
</feature>
<comment type="caution">
    <text evidence="8">The sequence shown here is derived from an EMBL/GenBank/DDBJ whole genome shotgun (WGS) entry which is preliminary data.</text>
</comment>
<keyword evidence="6 7" id="KW-0472">Membrane</keyword>
<evidence type="ECO:0000313" key="9">
    <source>
        <dbReference type="EMBL" id="CAF4307733.1"/>
    </source>
</evidence>
<evidence type="ECO:0000313" key="8">
    <source>
        <dbReference type="EMBL" id="CAF1520930.1"/>
    </source>
</evidence>
<feature type="transmembrane region" description="Helical" evidence="7">
    <location>
        <begin position="59"/>
        <end position="79"/>
    </location>
</feature>
<comment type="subcellular location">
    <subcellularLocation>
        <location evidence="1">Membrane</location>
        <topology evidence="1">Multi-pass membrane protein</topology>
    </subcellularLocation>
</comment>
<proteinExistence type="inferred from homology"/>
<dbReference type="Proteomes" id="UP000682733">
    <property type="component" value="Unassembled WGS sequence"/>
</dbReference>
<name>A0A8S2FNC7_9BILA</name>
<evidence type="ECO:0000256" key="5">
    <source>
        <dbReference type="ARBA" id="ARBA00022989"/>
    </source>
</evidence>
<dbReference type="GO" id="GO:0015833">
    <property type="term" value="P:peptide transport"/>
    <property type="evidence" value="ECO:0007669"/>
    <property type="project" value="UniProtKB-KW"/>
</dbReference>
<keyword evidence="4" id="KW-0571">Peptide transport</keyword>
<dbReference type="GO" id="GO:0016020">
    <property type="term" value="C:membrane"/>
    <property type="evidence" value="ECO:0007669"/>
    <property type="project" value="UniProtKB-SubCell"/>
</dbReference>
<reference evidence="8" key="1">
    <citation type="submission" date="2021-02" db="EMBL/GenBank/DDBJ databases">
        <authorList>
            <person name="Nowell W R."/>
        </authorList>
    </citation>
    <scope>NUCLEOTIDE SEQUENCE</scope>
</reference>
<evidence type="ECO:0000313" key="10">
    <source>
        <dbReference type="Proteomes" id="UP000677228"/>
    </source>
</evidence>
<evidence type="ECO:0000256" key="4">
    <source>
        <dbReference type="ARBA" id="ARBA00022856"/>
    </source>
</evidence>
<dbReference type="Gene3D" id="1.20.1250.20">
    <property type="entry name" value="MFS general substrate transporter like domains"/>
    <property type="match status" value="1"/>
</dbReference>
<feature type="transmembrane region" description="Helical" evidence="7">
    <location>
        <begin position="145"/>
        <end position="166"/>
    </location>
</feature>
<evidence type="ECO:0000256" key="2">
    <source>
        <dbReference type="ARBA" id="ARBA00005982"/>
    </source>
</evidence>
<dbReference type="InterPro" id="IPR000109">
    <property type="entry name" value="POT_fam"/>
</dbReference>
<dbReference type="AlphaFoldDB" id="A0A8S2FNC7"/>
<dbReference type="Pfam" id="PF00854">
    <property type="entry name" value="PTR2"/>
    <property type="match status" value="1"/>
</dbReference>